<sequence>MSVVALDGTGLSIADLRRIADGAARVTIAASGAQRLRRSWQAACELTQPVYGRTTGVGGNCGECASGAGHGMRLLRSHASAIGDPVPEREVRAMLAVRVNQVLRGGSGLQPAIAEAMVTVLNSGAHPQVHEHGSVGTGDLGPLAELGLALTGAGRWNGQPPSPVTFQEGDALALISSNALTIGRAALAVATVRKLLNASTRVTALTLCAVGGATEPFAPEVHRNRPHAGAKRVAAEVLAQLGGAAIPGRRVQDPFGLRCFPQVHGPALEAVADAESVLSAEINAAAENPLITPVGAFHHGGSHTAQLALALDRLRLAVLATAQLSAARLSMLTEPEHTGLRPFLAAGPPGSSGIMLLEYSAGSALAELRAAAFPATFGHAVLSRGTEDHAGFASQAARQTEQLADAYRLVLACELVAAVRAHRMLESRIEAPVRELYEQACCRLDPDVQDRPLSDDVSIAAALLDELT</sequence>
<dbReference type="SUPFAM" id="SSF48557">
    <property type="entry name" value="L-aspartase-like"/>
    <property type="match status" value="1"/>
</dbReference>
<reference evidence="2 3" key="1">
    <citation type="submission" date="2022-11" db="EMBL/GenBank/DDBJ databases">
        <title>Draft genome sequence of Saccharopolyspora sp. WRP15-2 isolated from rhizosphere soils of wild rice in Thailand.</title>
        <authorList>
            <person name="Duangmal K."/>
            <person name="Kammanee S."/>
            <person name="Muangham S."/>
        </authorList>
    </citation>
    <scope>NUCLEOTIDE SEQUENCE [LARGE SCALE GENOMIC DNA]</scope>
    <source>
        <strain evidence="2 3">WRP15-2</strain>
    </source>
</reference>
<keyword evidence="1 2" id="KW-0456">Lyase</keyword>
<evidence type="ECO:0000313" key="3">
    <source>
        <dbReference type="Proteomes" id="UP001210380"/>
    </source>
</evidence>
<proteinExistence type="predicted"/>
<protein>
    <submittedName>
        <fullName evidence="2">Aromatic amino acid lyase</fullName>
    </submittedName>
</protein>
<accession>A0ABT4V4R1</accession>
<dbReference type="PANTHER" id="PTHR10362">
    <property type="entry name" value="HISTIDINE AMMONIA-LYASE"/>
    <property type="match status" value="1"/>
</dbReference>
<comment type="caution">
    <text evidence="2">The sequence shown here is derived from an EMBL/GenBank/DDBJ whole genome shotgun (WGS) entry which is preliminary data.</text>
</comment>
<organism evidence="2 3">
    <name type="scientific">Saccharopolyspora oryzae</name>
    <dbReference type="NCBI Taxonomy" id="2997343"/>
    <lineage>
        <taxon>Bacteria</taxon>
        <taxon>Bacillati</taxon>
        <taxon>Actinomycetota</taxon>
        <taxon>Actinomycetes</taxon>
        <taxon>Pseudonocardiales</taxon>
        <taxon>Pseudonocardiaceae</taxon>
        <taxon>Saccharopolyspora</taxon>
    </lineage>
</organism>
<gene>
    <name evidence="2" type="ORF">OU415_26250</name>
</gene>
<dbReference type="InterPro" id="IPR024083">
    <property type="entry name" value="Fumarase/histidase_N"/>
</dbReference>
<dbReference type="InterPro" id="IPR001106">
    <property type="entry name" value="Aromatic_Lyase"/>
</dbReference>
<evidence type="ECO:0000256" key="1">
    <source>
        <dbReference type="ARBA" id="ARBA00023239"/>
    </source>
</evidence>
<dbReference type="GO" id="GO:0016829">
    <property type="term" value="F:lyase activity"/>
    <property type="evidence" value="ECO:0007669"/>
    <property type="project" value="UniProtKB-KW"/>
</dbReference>
<dbReference type="Proteomes" id="UP001210380">
    <property type="component" value="Unassembled WGS sequence"/>
</dbReference>
<name>A0ABT4V4R1_9PSEU</name>
<dbReference type="EMBL" id="JAQGLA010000056">
    <property type="protein sequence ID" value="MDA3628962.1"/>
    <property type="molecule type" value="Genomic_DNA"/>
</dbReference>
<dbReference type="Gene3D" id="1.20.200.10">
    <property type="entry name" value="Fumarase/aspartase (Central domain)"/>
    <property type="match status" value="1"/>
</dbReference>
<dbReference type="Pfam" id="PF00221">
    <property type="entry name" value="Lyase_aromatic"/>
    <property type="match status" value="1"/>
</dbReference>
<dbReference type="InterPro" id="IPR008948">
    <property type="entry name" value="L-Aspartase-like"/>
</dbReference>
<evidence type="ECO:0000313" key="2">
    <source>
        <dbReference type="EMBL" id="MDA3628962.1"/>
    </source>
</evidence>
<dbReference type="CDD" id="cd00332">
    <property type="entry name" value="PAL-HAL"/>
    <property type="match status" value="1"/>
</dbReference>
<dbReference type="RefSeq" id="WP_270951912.1">
    <property type="nucleotide sequence ID" value="NZ_JAQGLA010000056.1"/>
</dbReference>
<dbReference type="Gene3D" id="1.10.275.10">
    <property type="entry name" value="Fumarase/aspartase (N-terminal domain)"/>
    <property type="match status" value="1"/>
</dbReference>
<keyword evidence="3" id="KW-1185">Reference proteome</keyword>